<dbReference type="PANTHER" id="PTHR37305:SF1">
    <property type="entry name" value="MEMBRANE PROTEIN"/>
    <property type="match status" value="1"/>
</dbReference>
<organism evidence="2">
    <name type="scientific">Proteinivorax tanatarense</name>
    <dbReference type="NCBI Taxonomy" id="1260629"/>
    <lineage>
        <taxon>Bacteria</taxon>
        <taxon>Bacillati</taxon>
        <taxon>Bacillota</taxon>
        <taxon>Clostridia</taxon>
        <taxon>Eubacteriales</taxon>
        <taxon>Proteinivoracaceae</taxon>
        <taxon>Proteinivorax</taxon>
    </lineage>
</organism>
<dbReference type="AlphaFoldDB" id="A0AAU7VJZ7"/>
<protein>
    <submittedName>
        <fullName evidence="2">ABC transporter permease subunit</fullName>
    </submittedName>
</protein>
<name>A0AAU7VJZ7_9FIRM</name>
<gene>
    <name evidence="2" type="ORF">PRVXT_002413</name>
</gene>
<keyword evidence="1" id="KW-0812">Transmembrane</keyword>
<accession>A0AAU7VJZ7</accession>
<dbReference type="GO" id="GO:0005886">
    <property type="term" value="C:plasma membrane"/>
    <property type="evidence" value="ECO:0007669"/>
    <property type="project" value="UniProtKB-SubCell"/>
</dbReference>
<keyword evidence="1" id="KW-0472">Membrane</keyword>
<feature type="transmembrane region" description="Helical" evidence="1">
    <location>
        <begin position="237"/>
        <end position="256"/>
    </location>
</feature>
<sequence length="416" mass="47384">MLTMIKFEVKKLLNRPIVLVLLLLILSVNYVAIFINSEGGLVQQQDLEMTRREQGKYAGDINEEWTNYIQSTLYSVRENPSNLLSKKEKEQVRNEYLERGYSRQYVDNLENTAFLKPEILNSHQYIALLDAEYASGFYDNAQFFSDMQGKHYRLAYTGNKGESLAAKAEEMYGNLANDYTAYYDYNLGWQKLINMQNLMPYTIGLFLIVALSPIFSGEYYQKTDSILLTTKYGKSKLIYGKILAAFLVGLGCWLLINFLNLLLISLIFTLQGGQSFVQDWVFNFSPFAFTQRTHFLAVSFISLTGVMLFISVPTFISVKSKSPFVTLTISSIVLLLSNIISSFEIDGLIGGIIREGLFFLPAWILVGSGHLQNFNAYYIAGNVVLMQLVVPFVAILVSIYLIFNVYNTFLKREVEN</sequence>
<proteinExistence type="predicted"/>
<evidence type="ECO:0000256" key="1">
    <source>
        <dbReference type="SAM" id="Phobius"/>
    </source>
</evidence>
<keyword evidence="1" id="KW-1133">Transmembrane helix</keyword>
<dbReference type="PANTHER" id="PTHR37305">
    <property type="entry name" value="INTEGRAL MEMBRANE PROTEIN-RELATED"/>
    <property type="match status" value="1"/>
</dbReference>
<feature type="transmembrane region" description="Helical" evidence="1">
    <location>
        <begin position="12"/>
        <end position="35"/>
    </location>
</feature>
<feature type="transmembrane region" description="Helical" evidence="1">
    <location>
        <begin position="294"/>
        <end position="316"/>
    </location>
</feature>
<dbReference type="GO" id="GO:0140359">
    <property type="term" value="F:ABC-type transporter activity"/>
    <property type="evidence" value="ECO:0007669"/>
    <property type="project" value="InterPro"/>
</dbReference>
<evidence type="ECO:0000313" key="2">
    <source>
        <dbReference type="EMBL" id="XBX74379.1"/>
    </source>
</evidence>
<dbReference type="RefSeq" id="WP_350343133.1">
    <property type="nucleotide sequence ID" value="NZ_CP158367.1"/>
</dbReference>
<dbReference type="Pfam" id="PF12679">
    <property type="entry name" value="ABC2_membrane_2"/>
    <property type="match status" value="1"/>
</dbReference>
<reference evidence="2" key="2">
    <citation type="submission" date="2024-06" db="EMBL/GenBank/DDBJ databases">
        <authorList>
            <person name="Petrova K.O."/>
            <person name="Toshchakov S.V."/>
            <person name="Boltjanskaja Y.V."/>
            <person name="Kevbrin V."/>
        </authorList>
    </citation>
    <scope>NUCLEOTIDE SEQUENCE</scope>
    <source>
        <strain evidence="2">Z-910T</strain>
    </source>
</reference>
<feature type="transmembrane region" description="Helical" evidence="1">
    <location>
        <begin position="198"/>
        <end position="216"/>
    </location>
</feature>
<feature type="transmembrane region" description="Helical" evidence="1">
    <location>
        <begin position="377"/>
        <end position="403"/>
    </location>
</feature>
<dbReference type="EMBL" id="CP158367">
    <property type="protein sequence ID" value="XBX74379.1"/>
    <property type="molecule type" value="Genomic_DNA"/>
</dbReference>
<reference evidence="2" key="1">
    <citation type="journal article" date="2013" name="Extremophiles">
        <title>Proteinivorax tanatarense gen. nov., sp. nov., an anaerobic, haloalkaliphilic, proteolytic bacterium isolated from a decaying algal bloom, and proposal of Proteinivoraceae fam. nov.</title>
        <authorList>
            <person name="Kevbrin V."/>
            <person name="Boltyanskaya Y."/>
            <person name="Zhilina T."/>
            <person name="Kolganova T."/>
            <person name="Lavrentjeva E."/>
            <person name="Kuznetsov B."/>
        </authorList>
    </citation>
    <scope>NUCLEOTIDE SEQUENCE</scope>
    <source>
        <strain evidence="2">Z-910T</strain>
    </source>
</reference>